<evidence type="ECO:0000313" key="2">
    <source>
        <dbReference type="Proteomes" id="UP000324222"/>
    </source>
</evidence>
<organism evidence="1 2">
    <name type="scientific">Portunus trituberculatus</name>
    <name type="common">Swimming crab</name>
    <name type="synonym">Neptunus trituberculatus</name>
    <dbReference type="NCBI Taxonomy" id="210409"/>
    <lineage>
        <taxon>Eukaryota</taxon>
        <taxon>Metazoa</taxon>
        <taxon>Ecdysozoa</taxon>
        <taxon>Arthropoda</taxon>
        <taxon>Crustacea</taxon>
        <taxon>Multicrustacea</taxon>
        <taxon>Malacostraca</taxon>
        <taxon>Eumalacostraca</taxon>
        <taxon>Eucarida</taxon>
        <taxon>Decapoda</taxon>
        <taxon>Pleocyemata</taxon>
        <taxon>Brachyura</taxon>
        <taxon>Eubrachyura</taxon>
        <taxon>Portunoidea</taxon>
        <taxon>Portunidae</taxon>
        <taxon>Portuninae</taxon>
        <taxon>Portunus</taxon>
    </lineage>
</organism>
<reference evidence="1 2" key="1">
    <citation type="submission" date="2019-05" db="EMBL/GenBank/DDBJ databases">
        <title>Another draft genome of Portunus trituberculatus and its Hox gene families provides insights of decapod evolution.</title>
        <authorList>
            <person name="Jeong J.-H."/>
            <person name="Song I."/>
            <person name="Kim S."/>
            <person name="Choi T."/>
            <person name="Kim D."/>
            <person name="Ryu S."/>
            <person name="Kim W."/>
        </authorList>
    </citation>
    <scope>NUCLEOTIDE SEQUENCE [LARGE SCALE GENOMIC DNA]</scope>
    <source>
        <tissue evidence="1">Muscle</tissue>
    </source>
</reference>
<comment type="caution">
    <text evidence="1">The sequence shown here is derived from an EMBL/GenBank/DDBJ whole genome shotgun (WGS) entry which is preliminary data.</text>
</comment>
<proteinExistence type="predicted"/>
<keyword evidence="2" id="KW-1185">Reference proteome</keyword>
<name>A0A5B7E5U4_PORTR</name>
<gene>
    <name evidence="1" type="ORF">E2C01_022378</name>
</gene>
<dbReference type="Proteomes" id="UP000324222">
    <property type="component" value="Unassembled WGS sequence"/>
</dbReference>
<dbReference type="EMBL" id="VSRR010002025">
    <property type="protein sequence ID" value="MPC29158.1"/>
    <property type="molecule type" value="Genomic_DNA"/>
</dbReference>
<dbReference type="AlphaFoldDB" id="A0A5B7E5U4"/>
<protein>
    <submittedName>
        <fullName evidence="1">Uncharacterized protein</fullName>
    </submittedName>
</protein>
<evidence type="ECO:0000313" key="1">
    <source>
        <dbReference type="EMBL" id="MPC29158.1"/>
    </source>
</evidence>
<accession>A0A5B7E5U4</accession>
<sequence length="152" mass="17469">MPFQCIPYFIVVTVPSPRRVFGLGSNPAEVAEPFRVCGFGEITTYPVPSSSSRSYLLMVEAGKRPLGWHIPCQTKESTGAKNPVDNQAYDKDLNRQQIPQPVYPLWPGEFRRGRLFHQLYMLYIFYQRQGLKTKTVGKANISEIYGLFRRTY</sequence>